<dbReference type="SMART" id="SM00906">
    <property type="entry name" value="Fungal_trans"/>
    <property type="match status" value="1"/>
</dbReference>
<dbReference type="GO" id="GO:0006351">
    <property type="term" value="P:DNA-templated transcription"/>
    <property type="evidence" value="ECO:0007669"/>
    <property type="project" value="InterPro"/>
</dbReference>
<feature type="compositionally biased region" description="Polar residues" evidence="5">
    <location>
        <begin position="787"/>
        <end position="802"/>
    </location>
</feature>
<keyword evidence="4" id="KW-0175">Coiled coil</keyword>
<dbReference type="OrthoDB" id="2110361at2759"/>
<sequence>MAAPSHNPFPRSPNLSTRSFDSSSVSSATSPKPPPQFLCGIMNSSSRPGGVPPQPLGVPPLPPVSSSPGYPPFAPMSTGSIFGRESMASTESVTSTPGSSHVHIGGPPGVGSQKRAYRQRRKDPSCDACRERKVKCDATETTSCSECSSRNVKCQFTKETNRRMSSIKQVQDLEKQMNQVKQENSHLRRKLEGRDGSIDIEMEPADEHPLHLPPIGSEPKRTERSAPIPELSRARASMRNFSKGVYKLPAQYRPASLAIFDPPRPELPPRQGVDVLLHAYYRLVHTMFPILHLPTFQASVDDLYRGPVSLVPPSFLSLFFVVCATGGLFTSEPLTSNLCYRPAELLETARKMTDPWINDFNLDNARTAILMTFCLNEMSLKSAAWSTLGTAVRIGQDLELYTETGPWPVIEGEMRRRTWWAIYILDRIMASELGHPPLIHDSDCDVSLPAGVDDQYIQADGMLVPNGAQPLTHSLLAVIHVVRCYPALLEAMAAPVISQQRISAFESHFRQCLESSFPPQCYPSSNLPLAPHFLSPLACLFHARMLLHRHNLSPRCSPNTRLAAVEGCTLVALDTGALIQRTSASLDDGATTLLALHIFRCTLFLLLTGYFEQGAACIRALASISTLRHVAIPCGRYLSFFVSVLGPKRAEHADYVQRTRAPPSLRSPQDHHTALLQSMATDEELIAYTTADLQGSPNNNWLWAGLERETNLERPAEWPVERSPATAPRTPSSATSSTLYSTEARTALTKEESKDWGGWARLEAASKALATMATPAASAAPAASTPQSGGTWQSLPPLQVNNEPPRAGVDIPRLSDAPRYASEAAKTTREGSRTSSPSGGETAKRGVDRLSIANII</sequence>
<dbReference type="PANTHER" id="PTHR31001">
    <property type="entry name" value="UNCHARACTERIZED TRANSCRIPTIONAL REGULATORY PROTEIN"/>
    <property type="match status" value="1"/>
</dbReference>
<feature type="compositionally biased region" description="Low complexity" evidence="5">
    <location>
        <begin position="16"/>
        <end position="30"/>
    </location>
</feature>
<dbReference type="HOGENOM" id="CLU_007604_0_0_1"/>
<feature type="compositionally biased region" description="Low complexity" evidence="5">
    <location>
        <begin position="777"/>
        <end position="786"/>
    </location>
</feature>
<dbReference type="InterPro" id="IPR007219">
    <property type="entry name" value="XnlR_reg_dom"/>
</dbReference>
<keyword evidence="2" id="KW-0479">Metal-binding</keyword>
<accession>A0A086TGC0</accession>
<gene>
    <name evidence="7" type="ORF">ACRE_005560</name>
</gene>
<reference evidence="8" key="1">
    <citation type="journal article" date="2014" name="Genome Announc.">
        <title>Genome sequence and annotation of Acremonium chrysogenum, producer of the beta-lactam antibiotic cephalosporin C.</title>
        <authorList>
            <person name="Terfehr D."/>
            <person name="Dahlmann T.A."/>
            <person name="Specht T."/>
            <person name="Zadra I."/>
            <person name="Kuernsteiner H."/>
            <person name="Kueck U."/>
        </authorList>
    </citation>
    <scope>NUCLEOTIDE SEQUENCE [LARGE SCALE GENOMIC DNA]</scope>
    <source>
        <strain evidence="8">ATCC 11550 / CBS 779.69 / DSM 880 / IAM 14645 / JCM 23072 / IMI 49137</strain>
    </source>
</reference>
<dbReference type="CDD" id="cd00067">
    <property type="entry name" value="GAL4"/>
    <property type="match status" value="1"/>
</dbReference>
<dbReference type="InterPro" id="IPR001138">
    <property type="entry name" value="Zn2Cys6_DnaBD"/>
</dbReference>
<dbReference type="Pfam" id="PF04082">
    <property type="entry name" value="Fungal_trans"/>
    <property type="match status" value="1"/>
</dbReference>
<dbReference type="InterPro" id="IPR050613">
    <property type="entry name" value="Sec_Metabolite_Reg"/>
</dbReference>
<dbReference type="Gene3D" id="4.10.240.10">
    <property type="entry name" value="Zn(2)-C6 fungal-type DNA-binding domain"/>
    <property type="match status" value="1"/>
</dbReference>
<dbReference type="EMBL" id="JPKY01000003">
    <property type="protein sequence ID" value="KFH48402.1"/>
    <property type="molecule type" value="Genomic_DNA"/>
</dbReference>
<dbReference type="GO" id="GO:0000981">
    <property type="term" value="F:DNA-binding transcription factor activity, RNA polymerase II-specific"/>
    <property type="evidence" value="ECO:0007669"/>
    <property type="project" value="InterPro"/>
</dbReference>
<dbReference type="STRING" id="857340.A0A086TGC0"/>
<dbReference type="Proteomes" id="UP000029964">
    <property type="component" value="Unassembled WGS sequence"/>
</dbReference>
<evidence type="ECO:0000256" key="3">
    <source>
        <dbReference type="ARBA" id="ARBA00023242"/>
    </source>
</evidence>
<feature type="region of interest" description="Disordered" evidence="5">
    <location>
        <begin position="1"/>
        <end position="124"/>
    </location>
</feature>
<evidence type="ECO:0000256" key="5">
    <source>
        <dbReference type="SAM" id="MobiDB-lite"/>
    </source>
</evidence>
<evidence type="ECO:0000256" key="2">
    <source>
        <dbReference type="ARBA" id="ARBA00022723"/>
    </source>
</evidence>
<name>A0A086TGC0_HAPC1</name>
<comment type="caution">
    <text evidence="7">The sequence shown here is derived from an EMBL/GenBank/DDBJ whole genome shotgun (WGS) entry which is preliminary data.</text>
</comment>
<dbReference type="CDD" id="cd12148">
    <property type="entry name" value="fungal_TF_MHR"/>
    <property type="match status" value="1"/>
</dbReference>
<feature type="region of interest" description="Disordered" evidence="5">
    <location>
        <begin position="713"/>
        <end position="754"/>
    </location>
</feature>
<feature type="compositionally biased region" description="Low complexity" evidence="5">
    <location>
        <begin position="722"/>
        <end position="738"/>
    </location>
</feature>
<evidence type="ECO:0000256" key="1">
    <source>
        <dbReference type="ARBA" id="ARBA00004123"/>
    </source>
</evidence>
<protein>
    <submittedName>
        <fullName evidence="7">Putative transcriptional regulatory protein-like protein</fullName>
    </submittedName>
</protein>
<keyword evidence="3" id="KW-0539">Nucleus</keyword>
<dbReference type="PANTHER" id="PTHR31001:SF87">
    <property type="entry name" value="COL-21"/>
    <property type="match status" value="1"/>
</dbReference>
<comment type="subcellular location">
    <subcellularLocation>
        <location evidence="1">Nucleus</location>
    </subcellularLocation>
</comment>
<evidence type="ECO:0000259" key="6">
    <source>
        <dbReference type="PROSITE" id="PS50048"/>
    </source>
</evidence>
<organism evidence="7 8">
    <name type="scientific">Hapsidospora chrysogenum (strain ATCC 11550 / CBS 779.69 / DSM 880 / IAM 14645 / JCM 23072 / IMI 49137)</name>
    <name type="common">Acremonium chrysogenum</name>
    <dbReference type="NCBI Taxonomy" id="857340"/>
    <lineage>
        <taxon>Eukaryota</taxon>
        <taxon>Fungi</taxon>
        <taxon>Dikarya</taxon>
        <taxon>Ascomycota</taxon>
        <taxon>Pezizomycotina</taxon>
        <taxon>Sordariomycetes</taxon>
        <taxon>Hypocreomycetidae</taxon>
        <taxon>Hypocreales</taxon>
        <taxon>Bionectriaceae</taxon>
        <taxon>Hapsidospora</taxon>
    </lineage>
</organism>
<evidence type="ECO:0000256" key="4">
    <source>
        <dbReference type="SAM" id="Coils"/>
    </source>
</evidence>
<dbReference type="SMART" id="SM00066">
    <property type="entry name" value="GAL4"/>
    <property type="match status" value="1"/>
</dbReference>
<feature type="coiled-coil region" evidence="4">
    <location>
        <begin position="163"/>
        <end position="190"/>
    </location>
</feature>
<dbReference type="GO" id="GO:0008270">
    <property type="term" value="F:zinc ion binding"/>
    <property type="evidence" value="ECO:0007669"/>
    <property type="project" value="InterPro"/>
</dbReference>
<keyword evidence="8" id="KW-1185">Reference proteome</keyword>
<dbReference type="Pfam" id="PF00172">
    <property type="entry name" value="Zn_clus"/>
    <property type="match status" value="1"/>
</dbReference>
<proteinExistence type="predicted"/>
<feature type="region of interest" description="Disordered" evidence="5">
    <location>
        <begin position="202"/>
        <end position="227"/>
    </location>
</feature>
<feature type="domain" description="Zn(2)-C6 fungal-type" evidence="6">
    <location>
        <begin position="125"/>
        <end position="156"/>
    </location>
</feature>
<feature type="compositionally biased region" description="Pro residues" evidence="5">
    <location>
        <begin position="50"/>
        <end position="74"/>
    </location>
</feature>
<dbReference type="PROSITE" id="PS00463">
    <property type="entry name" value="ZN2_CY6_FUNGAL_1"/>
    <property type="match status" value="1"/>
</dbReference>
<dbReference type="GO" id="GO:0005634">
    <property type="term" value="C:nucleus"/>
    <property type="evidence" value="ECO:0007669"/>
    <property type="project" value="UniProtKB-SubCell"/>
</dbReference>
<evidence type="ECO:0000313" key="7">
    <source>
        <dbReference type="EMBL" id="KFH48402.1"/>
    </source>
</evidence>
<dbReference type="GO" id="GO:0003677">
    <property type="term" value="F:DNA binding"/>
    <property type="evidence" value="ECO:0007669"/>
    <property type="project" value="InterPro"/>
</dbReference>
<feature type="compositionally biased region" description="Polar residues" evidence="5">
    <location>
        <begin position="87"/>
        <end position="99"/>
    </location>
</feature>
<dbReference type="AlphaFoldDB" id="A0A086TGC0"/>
<dbReference type="PROSITE" id="PS50048">
    <property type="entry name" value="ZN2_CY6_FUNGAL_2"/>
    <property type="match status" value="1"/>
</dbReference>
<evidence type="ECO:0000313" key="8">
    <source>
        <dbReference type="Proteomes" id="UP000029964"/>
    </source>
</evidence>
<dbReference type="InterPro" id="IPR036864">
    <property type="entry name" value="Zn2-C6_fun-type_DNA-bd_sf"/>
</dbReference>
<dbReference type="SUPFAM" id="SSF57701">
    <property type="entry name" value="Zn2/Cys6 DNA-binding domain"/>
    <property type="match status" value="1"/>
</dbReference>
<feature type="region of interest" description="Disordered" evidence="5">
    <location>
        <begin position="777"/>
        <end position="850"/>
    </location>
</feature>